<organism evidence="2 3">
    <name type="scientific">Panicum virgatum</name>
    <name type="common">Blackwell switchgrass</name>
    <dbReference type="NCBI Taxonomy" id="38727"/>
    <lineage>
        <taxon>Eukaryota</taxon>
        <taxon>Viridiplantae</taxon>
        <taxon>Streptophyta</taxon>
        <taxon>Embryophyta</taxon>
        <taxon>Tracheophyta</taxon>
        <taxon>Spermatophyta</taxon>
        <taxon>Magnoliopsida</taxon>
        <taxon>Liliopsida</taxon>
        <taxon>Poales</taxon>
        <taxon>Poaceae</taxon>
        <taxon>PACMAD clade</taxon>
        <taxon>Panicoideae</taxon>
        <taxon>Panicodae</taxon>
        <taxon>Paniceae</taxon>
        <taxon>Panicinae</taxon>
        <taxon>Panicum</taxon>
        <taxon>Panicum sect. Hiantes</taxon>
    </lineage>
</organism>
<sequence>MEQGFLAFRRRALSAAGTRSGKGPPPSPKRAARGEERGRPGGGADGGPPRGDRGREEQGRRLLAAAAGGRSLGGGSSRPERGPWLRRPKVKQGSPTGSAAVAVAARARRARASGRIRGPKRRVGAQLHLLPPARPPRTRAEAPLPRGLHSSPVHGELQGMAPAASRQSRWWRGAASMASTHAGCSASSTTGGAPLPRASPRRPLYLSSLVAARRCLAPTPPLPSSRLALPLPRRRSSRRRPDPRARAGPWRWAAMAAAALLLLELAVAAAPLLRLELASPQLLDLAVAMQVAGALITSSIGQRAVGRRGRSGAAELPTAVGARRGRRQGGPGRKRSGRPLAR</sequence>
<feature type="region of interest" description="Disordered" evidence="1">
    <location>
        <begin position="222"/>
        <end position="247"/>
    </location>
</feature>
<feature type="compositionally biased region" description="Gly residues" evidence="1">
    <location>
        <begin position="40"/>
        <end position="49"/>
    </location>
</feature>
<feature type="compositionally biased region" description="Basic residues" evidence="1">
    <location>
        <begin position="323"/>
        <end position="342"/>
    </location>
</feature>
<name>A0A8T0XAK8_PANVG</name>
<comment type="caution">
    <text evidence="2">The sequence shown here is derived from an EMBL/GenBank/DDBJ whole genome shotgun (WGS) entry which is preliminary data.</text>
</comment>
<feature type="region of interest" description="Disordered" evidence="1">
    <location>
        <begin position="306"/>
        <end position="342"/>
    </location>
</feature>
<accession>A0A8T0XAK8</accession>
<dbReference type="EMBL" id="CM029038">
    <property type="protein sequence ID" value="KAG2654343.1"/>
    <property type="molecule type" value="Genomic_DNA"/>
</dbReference>
<dbReference type="AlphaFoldDB" id="A0A8T0XAK8"/>
<proteinExistence type="predicted"/>
<feature type="compositionally biased region" description="Basic and acidic residues" evidence="1">
    <location>
        <begin position="50"/>
        <end position="60"/>
    </location>
</feature>
<evidence type="ECO:0000256" key="1">
    <source>
        <dbReference type="SAM" id="MobiDB-lite"/>
    </source>
</evidence>
<evidence type="ECO:0000313" key="3">
    <source>
        <dbReference type="Proteomes" id="UP000823388"/>
    </source>
</evidence>
<reference evidence="2" key="1">
    <citation type="submission" date="2020-05" db="EMBL/GenBank/DDBJ databases">
        <title>WGS assembly of Panicum virgatum.</title>
        <authorList>
            <person name="Lovell J.T."/>
            <person name="Jenkins J."/>
            <person name="Shu S."/>
            <person name="Juenger T.E."/>
            <person name="Schmutz J."/>
        </authorList>
    </citation>
    <scope>NUCLEOTIDE SEQUENCE</scope>
    <source>
        <strain evidence="2">AP13</strain>
    </source>
</reference>
<dbReference type="Proteomes" id="UP000823388">
    <property type="component" value="Chromosome 1N"/>
</dbReference>
<evidence type="ECO:0000313" key="2">
    <source>
        <dbReference type="EMBL" id="KAG2654343.1"/>
    </source>
</evidence>
<feature type="region of interest" description="Disordered" evidence="1">
    <location>
        <begin position="131"/>
        <end position="174"/>
    </location>
</feature>
<feature type="region of interest" description="Disordered" evidence="1">
    <location>
        <begin position="1"/>
        <end position="102"/>
    </location>
</feature>
<protein>
    <submittedName>
        <fullName evidence="2">Uncharacterized protein</fullName>
    </submittedName>
</protein>
<keyword evidence="3" id="KW-1185">Reference proteome</keyword>
<gene>
    <name evidence="2" type="ORF">PVAP13_1NG486719</name>
</gene>